<keyword evidence="2" id="KW-1185">Reference proteome</keyword>
<sequence>MSTTIINDSIRNDYAALELDSAAVWMNQSAALDDFGNCATTTGTLVRMLQDCSEHTSSDVMVFADGASLSSQCLTSELRNTSGLVSHES</sequence>
<protein>
    <submittedName>
        <fullName evidence="1">Uncharacterized protein</fullName>
    </submittedName>
</protein>
<dbReference type="Proteomes" id="UP000434957">
    <property type="component" value="Unassembled WGS sequence"/>
</dbReference>
<name>A0A6A4B719_9STRA</name>
<accession>A0A6A4B719</accession>
<evidence type="ECO:0000313" key="1">
    <source>
        <dbReference type="EMBL" id="KAE9269106.1"/>
    </source>
</evidence>
<comment type="caution">
    <text evidence="1">The sequence shown here is derived from an EMBL/GenBank/DDBJ whole genome shotgun (WGS) entry which is preliminary data.</text>
</comment>
<dbReference type="EMBL" id="QXFT01006414">
    <property type="protein sequence ID" value="KAE9269106.1"/>
    <property type="molecule type" value="Genomic_DNA"/>
</dbReference>
<evidence type="ECO:0000313" key="2">
    <source>
        <dbReference type="Proteomes" id="UP000434957"/>
    </source>
</evidence>
<reference evidence="1 2" key="1">
    <citation type="submission" date="2018-08" db="EMBL/GenBank/DDBJ databases">
        <title>Genomic investigation of the strawberry pathogen Phytophthora fragariae indicates pathogenicity is determined by transcriptional variation in three key races.</title>
        <authorList>
            <person name="Adams T.M."/>
            <person name="Armitage A.D."/>
            <person name="Sobczyk M.K."/>
            <person name="Bates H.J."/>
            <person name="Dunwell J.M."/>
            <person name="Nellist C.F."/>
            <person name="Harrison R.J."/>
        </authorList>
    </citation>
    <scope>NUCLEOTIDE SEQUENCE [LARGE SCALE GENOMIC DNA]</scope>
    <source>
        <strain evidence="1 2">SCRP333</strain>
    </source>
</reference>
<organism evidence="1 2">
    <name type="scientific">Phytophthora rubi</name>
    <dbReference type="NCBI Taxonomy" id="129364"/>
    <lineage>
        <taxon>Eukaryota</taxon>
        <taxon>Sar</taxon>
        <taxon>Stramenopiles</taxon>
        <taxon>Oomycota</taxon>
        <taxon>Peronosporomycetes</taxon>
        <taxon>Peronosporales</taxon>
        <taxon>Peronosporaceae</taxon>
        <taxon>Phytophthora</taxon>
    </lineage>
</organism>
<gene>
    <name evidence="1" type="ORF">PR003_g31236</name>
</gene>
<proteinExistence type="predicted"/>
<dbReference type="AlphaFoldDB" id="A0A6A4B719"/>